<accession>A0AAV4LK08</accession>
<comment type="caution">
    <text evidence="1">The sequence shown here is derived from an EMBL/GenBank/DDBJ whole genome shotgun (WGS) entry which is preliminary data.</text>
</comment>
<dbReference type="Proteomes" id="UP001057291">
    <property type="component" value="Unassembled WGS sequence"/>
</dbReference>
<reference evidence="1" key="1">
    <citation type="journal article" date="2023" name="Int. J. Syst. Evol. Microbiol.">
        <title>Collibacillus ludicampi gen. nov., sp. nov., a new soil bacterium of the family Alicyclobacillaceae.</title>
        <authorList>
            <person name="Jojima T."/>
            <person name="Ioku Y."/>
            <person name="Fukuta Y."/>
            <person name="Shirasaka N."/>
            <person name="Matsumura Y."/>
            <person name="Mori M."/>
        </authorList>
    </citation>
    <scope>NUCLEOTIDE SEQUENCE</scope>
    <source>
        <strain evidence="1">TP075</strain>
    </source>
</reference>
<keyword evidence="2" id="KW-1185">Reference proteome</keyword>
<evidence type="ECO:0000313" key="1">
    <source>
        <dbReference type="EMBL" id="GIM48185.1"/>
    </source>
</evidence>
<organism evidence="1 2">
    <name type="scientific">Collibacillus ludicampi</name>
    <dbReference type="NCBI Taxonomy" id="2771369"/>
    <lineage>
        <taxon>Bacteria</taxon>
        <taxon>Bacillati</taxon>
        <taxon>Bacillota</taxon>
        <taxon>Bacilli</taxon>
        <taxon>Bacillales</taxon>
        <taxon>Alicyclobacillaceae</taxon>
        <taxon>Collibacillus</taxon>
    </lineage>
</organism>
<dbReference type="AlphaFoldDB" id="A0AAV4LK08"/>
<name>A0AAV4LK08_9BACL</name>
<dbReference type="RefSeq" id="WP_282201085.1">
    <property type="nucleotide sequence ID" value="NZ_BOQE01000001.1"/>
</dbReference>
<sequence>MKIRCSDCYELNEMNADRCCRCGRLLEHDRRDQTRDIFEHQHEDAPNIVRKKTVPRKVW</sequence>
<gene>
    <name evidence="1" type="ORF">DNHGIG_37340</name>
</gene>
<dbReference type="EMBL" id="BOQE01000001">
    <property type="protein sequence ID" value="GIM48185.1"/>
    <property type="molecule type" value="Genomic_DNA"/>
</dbReference>
<evidence type="ECO:0000313" key="2">
    <source>
        <dbReference type="Proteomes" id="UP001057291"/>
    </source>
</evidence>
<proteinExistence type="predicted"/>
<protein>
    <submittedName>
        <fullName evidence="1">Uncharacterized protein</fullName>
    </submittedName>
</protein>